<dbReference type="SUPFAM" id="SSF81383">
    <property type="entry name" value="F-box domain"/>
    <property type="match status" value="1"/>
</dbReference>
<dbReference type="Proteomes" id="UP000249829">
    <property type="component" value="Unassembled WGS sequence"/>
</dbReference>
<feature type="domain" description="F-box" evidence="2">
    <location>
        <begin position="414"/>
        <end position="458"/>
    </location>
</feature>
<accession>A0A2V5HPC2</accession>
<name>A0A2V5HPC2_ASPV1</name>
<feature type="compositionally biased region" description="Acidic residues" evidence="1">
    <location>
        <begin position="87"/>
        <end position="97"/>
    </location>
</feature>
<reference evidence="3 4" key="1">
    <citation type="submission" date="2018-02" db="EMBL/GenBank/DDBJ databases">
        <title>The genomes of Aspergillus section Nigri reveals drivers in fungal speciation.</title>
        <authorList>
            <consortium name="DOE Joint Genome Institute"/>
            <person name="Vesth T.C."/>
            <person name="Nybo J."/>
            <person name="Theobald S."/>
            <person name="Brandl J."/>
            <person name="Frisvad J.C."/>
            <person name="Nielsen K.F."/>
            <person name="Lyhne E.K."/>
            <person name="Kogle M.E."/>
            <person name="Kuo A."/>
            <person name="Riley R."/>
            <person name="Clum A."/>
            <person name="Nolan M."/>
            <person name="Lipzen A."/>
            <person name="Salamov A."/>
            <person name="Henrissat B."/>
            <person name="Wiebenga A."/>
            <person name="De vries R.P."/>
            <person name="Grigoriev I.V."/>
            <person name="Mortensen U.H."/>
            <person name="Andersen M.R."/>
            <person name="Baker S.E."/>
        </authorList>
    </citation>
    <scope>NUCLEOTIDE SEQUENCE [LARGE SCALE GENOMIC DNA]</scope>
    <source>
        <strain evidence="3 4">CBS 115571</strain>
    </source>
</reference>
<evidence type="ECO:0000259" key="2">
    <source>
        <dbReference type="PROSITE" id="PS50181"/>
    </source>
</evidence>
<dbReference type="EMBL" id="KZ825105">
    <property type="protein sequence ID" value="PYI23433.1"/>
    <property type="molecule type" value="Genomic_DNA"/>
</dbReference>
<evidence type="ECO:0000313" key="3">
    <source>
        <dbReference type="EMBL" id="PYI23433.1"/>
    </source>
</evidence>
<organism evidence="3 4">
    <name type="scientific">Aspergillus violaceofuscus (strain CBS 115571)</name>
    <dbReference type="NCBI Taxonomy" id="1450538"/>
    <lineage>
        <taxon>Eukaryota</taxon>
        <taxon>Fungi</taxon>
        <taxon>Dikarya</taxon>
        <taxon>Ascomycota</taxon>
        <taxon>Pezizomycotina</taxon>
        <taxon>Eurotiomycetes</taxon>
        <taxon>Eurotiomycetidae</taxon>
        <taxon>Eurotiales</taxon>
        <taxon>Aspergillaceae</taxon>
        <taxon>Aspergillus</taxon>
    </lineage>
</organism>
<gene>
    <name evidence="3" type="ORF">BO99DRAFT_478901</name>
</gene>
<dbReference type="InterPro" id="IPR036047">
    <property type="entry name" value="F-box-like_dom_sf"/>
</dbReference>
<dbReference type="Pfam" id="PF00646">
    <property type="entry name" value="F-box"/>
    <property type="match status" value="1"/>
</dbReference>
<evidence type="ECO:0000256" key="1">
    <source>
        <dbReference type="SAM" id="MobiDB-lite"/>
    </source>
</evidence>
<proteinExistence type="predicted"/>
<dbReference type="OMA" id="YAKASYR"/>
<dbReference type="InterPro" id="IPR001810">
    <property type="entry name" value="F-box_dom"/>
</dbReference>
<keyword evidence="4" id="KW-1185">Reference proteome</keyword>
<dbReference type="Gene3D" id="1.20.1280.50">
    <property type="match status" value="1"/>
</dbReference>
<dbReference type="STRING" id="1450538.A0A2V5HPC2"/>
<dbReference type="CDD" id="cd09917">
    <property type="entry name" value="F-box_SF"/>
    <property type="match status" value="1"/>
</dbReference>
<dbReference type="AlphaFoldDB" id="A0A2V5HPC2"/>
<feature type="compositionally biased region" description="Acidic residues" evidence="1">
    <location>
        <begin position="108"/>
        <end position="130"/>
    </location>
</feature>
<feature type="region of interest" description="Disordered" evidence="1">
    <location>
        <begin position="86"/>
        <end position="140"/>
    </location>
</feature>
<dbReference type="PROSITE" id="PS50181">
    <property type="entry name" value="FBOX"/>
    <property type="match status" value="1"/>
</dbReference>
<sequence>MFFYAARKILGMFHSPFDHRLNRAQWAYCHLCGVSFNIGRARDVGEPHVASFGSNDSLSMEIKDLDLAECAKKGCVFALRYPYPGNNDDESEVDPDYQPDKCNNDIVEPYEYDSDYESDDAMSLSEDQDDNNSHKSQVITPDEEEEEMYRNFLSNTLRTLNPKHYTGEPIDVLAYSTTTGTKKDILIPITSSELPAGYNPEDLEHIPARTCGQAHAYPGAAISVAEMRDCRTAQFLVHKSQAEETWKPDGLHEDWEPAEEWFLSGVCDGMRSRDCGYPDVWPARGGVETVAADNVSFVPLGPHELAMPFHPWCFDIFSRQSKQHFNKVNVDGLIKWRNSECSYEEFHEFPRAGDVLESQEQWWDHKPGCEYLAANPLYVPGLPALLAEATKQEVEVDTTDSNDKEQPPSTALAVDRLSSLPLDLRLHIIGFLDAADITRLRAASRTFTHLPNGVWYRLVREEMPWLWEAWDDSEITHTPSWWTTLDANEVKFVNDARNHYARVLGAKPTEQDDLVDYLVPWPVAVPEQVRLERVNTDWHRVFTQVKSQWAGLKGLRNRQRIWEDVEEIIRRMKALEGSG</sequence>
<evidence type="ECO:0000313" key="4">
    <source>
        <dbReference type="Proteomes" id="UP000249829"/>
    </source>
</evidence>
<protein>
    <recommendedName>
        <fullName evidence="2">F-box domain-containing protein</fullName>
    </recommendedName>
</protein>